<feature type="transmembrane region" description="Helical" evidence="3">
    <location>
        <begin position="12"/>
        <end position="34"/>
    </location>
</feature>
<reference evidence="4 5" key="1">
    <citation type="submission" date="2024-09" db="EMBL/GenBank/DDBJ databases">
        <authorList>
            <person name="Sun Q."/>
            <person name="Mori K."/>
        </authorList>
    </citation>
    <scope>NUCLEOTIDE SEQUENCE [LARGE SCALE GENOMIC DNA]</scope>
    <source>
        <strain evidence="4 5">JCM 12822</strain>
    </source>
</reference>
<dbReference type="SUPFAM" id="SSF54523">
    <property type="entry name" value="Pili subunits"/>
    <property type="match status" value="1"/>
</dbReference>
<evidence type="ECO:0000313" key="5">
    <source>
        <dbReference type="Proteomes" id="UP001589740"/>
    </source>
</evidence>
<comment type="subcellular location">
    <subcellularLocation>
        <location evidence="1">Cell surface</location>
    </subcellularLocation>
</comment>
<dbReference type="Proteomes" id="UP001589740">
    <property type="component" value="Unassembled WGS sequence"/>
</dbReference>
<dbReference type="EMBL" id="JBHMAH010000004">
    <property type="protein sequence ID" value="MFB9859953.1"/>
    <property type="molecule type" value="Genomic_DNA"/>
</dbReference>
<dbReference type="RefSeq" id="WP_380569631.1">
    <property type="nucleotide sequence ID" value="NZ_JBHMAH010000004.1"/>
</dbReference>
<keyword evidence="3" id="KW-1133">Transmembrane helix</keyword>
<dbReference type="NCBIfam" id="TIGR02532">
    <property type="entry name" value="IV_pilin_GFxxxE"/>
    <property type="match status" value="1"/>
</dbReference>
<keyword evidence="5" id="KW-1185">Reference proteome</keyword>
<dbReference type="PIRSF" id="PIRSF021292">
    <property type="entry name" value="Competence_ComGD"/>
    <property type="match status" value="1"/>
</dbReference>
<evidence type="ECO:0000256" key="1">
    <source>
        <dbReference type="ARBA" id="ARBA00004241"/>
    </source>
</evidence>
<evidence type="ECO:0000256" key="2">
    <source>
        <dbReference type="ARBA" id="ARBA00023287"/>
    </source>
</evidence>
<comment type="caution">
    <text evidence="4">The sequence shown here is derived from an EMBL/GenBank/DDBJ whole genome shotgun (WGS) entry which is preliminary data.</text>
</comment>
<keyword evidence="3" id="KW-0812">Transmembrane</keyword>
<dbReference type="InterPro" id="IPR016785">
    <property type="entry name" value="ComGD"/>
</dbReference>
<proteinExistence type="predicted"/>
<keyword evidence="2" id="KW-0178">Competence</keyword>
<evidence type="ECO:0000313" key="4">
    <source>
        <dbReference type="EMBL" id="MFB9859953.1"/>
    </source>
</evidence>
<dbReference type="NCBIfam" id="NF040982">
    <property type="entry name" value="ComGD"/>
    <property type="match status" value="1"/>
</dbReference>
<name>A0ABV5Z1K2_9STAP</name>
<sequence>MAKQHARHDGFTLLEMMLTLFIVSVILLIGVVSIPDYEAGGTQGDIERISHFFYNAQTEAMASKSYNIVDIDRAGNTFHLRSRDGNILNSYIPERCQLNSGGLERIIFKPDGDANKFGTISLDCPDSSVRFIFQIERGRFRVE</sequence>
<protein>
    <submittedName>
        <fullName evidence="4">Competence type IV pilus minor pilin ComGD</fullName>
    </submittedName>
</protein>
<accession>A0ABV5Z1K2</accession>
<organism evidence="4 5">
    <name type="scientific">Salinicoccus siamensis</name>
    <dbReference type="NCBI Taxonomy" id="381830"/>
    <lineage>
        <taxon>Bacteria</taxon>
        <taxon>Bacillati</taxon>
        <taxon>Bacillota</taxon>
        <taxon>Bacilli</taxon>
        <taxon>Bacillales</taxon>
        <taxon>Staphylococcaceae</taxon>
        <taxon>Salinicoccus</taxon>
    </lineage>
</organism>
<dbReference type="InterPro" id="IPR045584">
    <property type="entry name" value="Pilin-like"/>
</dbReference>
<keyword evidence="3" id="KW-0472">Membrane</keyword>
<dbReference type="InterPro" id="IPR012902">
    <property type="entry name" value="N_methyl_site"/>
</dbReference>
<gene>
    <name evidence="4" type="primary">comGD</name>
    <name evidence="4" type="ORF">ACFFLE_02365</name>
</gene>
<dbReference type="Pfam" id="PF07963">
    <property type="entry name" value="N_methyl"/>
    <property type="match status" value="1"/>
</dbReference>
<evidence type="ECO:0000256" key="3">
    <source>
        <dbReference type="SAM" id="Phobius"/>
    </source>
</evidence>